<sequence length="244" mass="27383">MSATVLYNNAVKQTHQLQQELAQLEIGRDHSAASQGQINAGLASLQRCANDLDDFARREVTAAKKEKAIARAKKVREDYTAIHVAFTKWKTEERAKVAAQEREALLGSSSTHADRRTSSAVKHGSADPRSADMSILMFDSMLKENQVLDASGNRMDEMLHMGQEALQELYQQRDTLKASTAKRPRNSCCFLGAQRRLYDIANHLGLSTSVIKYIERRTTEDKWLFLGGVTIAILVMWFIVHYLG</sequence>
<keyword evidence="8 11" id="KW-0472">Membrane</keyword>
<feature type="transmembrane region" description="Helical" evidence="13">
    <location>
        <begin position="223"/>
        <end position="243"/>
    </location>
</feature>
<dbReference type="EMBL" id="QEAQ01000041">
    <property type="protein sequence ID" value="TPX58113.1"/>
    <property type="molecule type" value="Genomic_DNA"/>
</dbReference>
<comment type="similarity">
    <text evidence="9 11">Belongs to the BOS1 family.</text>
</comment>
<evidence type="ECO:0000256" key="7">
    <source>
        <dbReference type="ARBA" id="ARBA00023034"/>
    </source>
</evidence>
<dbReference type="CDD" id="cd15863">
    <property type="entry name" value="SNARE_GS27"/>
    <property type="match status" value="1"/>
</dbReference>
<dbReference type="GO" id="GO:0005484">
    <property type="term" value="F:SNAP receptor activity"/>
    <property type="evidence" value="ECO:0007669"/>
    <property type="project" value="InterPro"/>
</dbReference>
<evidence type="ECO:0000256" key="4">
    <source>
        <dbReference type="ARBA" id="ARBA00022692"/>
    </source>
</evidence>
<evidence type="ECO:0000256" key="13">
    <source>
        <dbReference type="SAM" id="Phobius"/>
    </source>
</evidence>
<keyword evidence="5 11" id="KW-0653">Protein transport</keyword>
<dbReference type="AlphaFoldDB" id="A0A507E214"/>
<keyword evidence="3 11" id="KW-0813">Transport</keyword>
<evidence type="ECO:0000256" key="10">
    <source>
        <dbReference type="ARBA" id="ARBA00040957"/>
    </source>
</evidence>
<evidence type="ECO:0000256" key="2">
    <source>
        <dbReference type="ARBA" id="ARBA00004409"/>
    </source>
</evidence>
<keyword evidence="6 13" id="KW-1133">Transmembrane helix</keyword>
<evidence type="ECO:0000256" key="8">
    <source>
        <dbReference type="ARBA" id="ARBA00023136"/>
    </source>
</evidence>
<dbReference type="GO" id="GO:0012507">
    <property type="term" value="C:ER to Golgi transport vesicle membrane"/>
    <property type="evidence" value="ECO:0007669"/>
    <property type="project" value="TreeGrafter"/>
</dbReference>
<organism evidence="14 15">
    <name type="scientific">Powellomyces hirtus</name>
    <dbReference type="NCBI Taxonomy" id="109895"/>
    <lineage>
        <taxon>Eukaryota</taxon>
        <taxon>Fungi</taxon>
        <taxon>Fungi incertae sedis</taxon>
        <taxon>Chytridiomycota</taxon>
        <taxon>Chytridiomycota incertae sedis</taxon>
        <taxon>Chytridiomycetes</taxon>
        <taxon>Spizellomycetales</taxon>
        <taxon>Powellomycetaceae</taxon>
        <taxon>Powellomyces</taxon>
    </lineage>
</organism>
<gene>
    <name evidence="14" type="ORF">PhCBS80983_g03361</name>
</gene>
<dbReference type="PIRSF" id="PIRSF028865">
    <property type="entry name" value="Membrin-2"/>
    <property type="match status" value="1"/>
</dbReference>
<feature type="region of interest" description="Disordered" evidence="12">
    <location>
        <begin position="104"/>
        <end position="128"/>
    </location>
</feature>
<evidence type="ECO:0000256" key="5">
    <source>
        <dbReference type="ARBA" id="ARBA00022927"/>
    </source>
</evidence>
<dbReference type="GO" id="GO:0000149">
    <property type="term" value="F:SNARE binding"/>
    <property type="evidence" value="ECO:0007669"/>
    <property type="project" value="TreeGrafter"/>
</dbReference>
<name>A0A507E214_9FUNG</name>
<dbReference type="GO" id="GO:0015031">
    <property type="term" value="P:protein transport"/>
    <property type="evidence" value="ECO:0007669"/>
    <property type="project" value="UniProtKB-KW"/>
</dbReference>
<keyword evidence="7" id="KW-0333">Golgi apparatus</keyword>
<dbReference type="GO" id="GO:0031902">
    <property type="term" value="C:late endosome membrane"/>
    <property type="evidence" value="ECO:0007669"/>
    <property type="project" value="TreeGrafter"/>
</dbReference>
<dbReference type="Proteomes" id="UP000318582">
    <property type="component" value="Unassembled WGS sequence"/>
</dbReference>
<dbReference type="PANTHER" id="PTHR21230:SF1">
    <property type="entry name" value="GOLGI SNAP RECEPTOR COMPLEX MEMBER 2"/>
    <property type="match status" value="1"/>
</dbReference>
<evidence type="ECO:0000313" key="14">
    <source>
        <dbReference type="EMBL" id="TPX58113.1"/>
    </source>
</evidence>
<comment type="function">
    <text evidence="11">SNARE required for protein transport between the ER and the Golgi complex.</text>
</comment>
<dbReference type="GO" id="GO:0006906">
    <property type="term" value="P:vesicle fusion"/>
    <property type="evidence" value="ECO:0007669"/>
    <property type="project" value="TreeGrafter"/>
</dbReference>
<dbReference type="STRING" id="109895.A0A507E214"/>
<dbReference type="InterPro" id="IPR027027">
    <property type="entry name" value="GOSR2/Membrin/Bos1"/>
</dbReference>
<evidence type="ECO:0000256" key="1">
    <source>
        <dbReference type="ARBA" id="ARBA00004163"/>
    </source>
</evidence>
<dbReference type="PANTHER" id="PTHR21230">
    <property type="entry name" value="VESICLE TRANSPORT V-SNARE PROTEIN VTI1-RELATED"/>
    <property type="match status" value="1"/>
</dbReference>
<protein>
    <recommendedName>
        <fullName evidence="10 11">Protein transport protein BOS1</fullName>
    </recommendedName>
</protein>
<keyword evidence="4 13" id="KW-0812">Transmembrane</keyword>
<dbReference type="GO" id="GO:0005789">
    <property type="term" value="C:endoplasmic reticulum membrane"/>
    <property type="evidence" value="ECO:0007669"/>
    <property type="project" value="UniProtKB-SubCell"/>
</dbReference>
<reference evidence="14 15" key="1">
    <citation type="journal article" date="2019" name="Sci. Rep.">
        <title>Comparative genomics of chytrid fungi reveal insights into the obligate biotrophic and pathogenic lifestyle of Synchytrium endobioticum.</title>
        <authorList>
            <person name="van de Vossenberg B.T.L.H."/>
            <person name="Warris S."/>
            <person name="Nguyen H.D.T."/>
            <person name="van Gent-Pelzer M.P.E."/>
            <person name="Joly D.L."/>
            <person name="van de Geest H.C."/>
            <person name="Bonants P.J.M."/>
            <person name="Smith D.S."/>
            <person name="Levesque C.A."/>
            <person name="van der Lee T.A.J."/>
        </authorList>
    </citation>
    <scope>NUCLEOTIDE SEQUENCE [LARGE SCALE GENOMIC DNA]</scope>
    <source>
        <strain evidence="14 15">CBS 809.83</strain>
    </source>
</reference>
<evidence type="ECO:0000256" key="12">
    <source>
        <dbReference type="SAM" id="MobiDB-lite"/>
    </source>
</evidence>
<evidence type="ECO:0000256" key="6">
    <source>
        <dbReference type="ARBA" id="ARBA00022989"/>
    </source>
</evidence>
<evidence type="ECO:0000256" key="11">
    <source>
        <dbReference type="PIRNR" id="PIRNR028865"/>
    </source>
</evidence>
<evidence type="ECO:0000256" key="3">
    <source>
        <dbReference type="ARBA" id="ARBA00022448"/>
    </source>
</evidence>
<proteinExistence type="inferred from homology"/>
<keyword evidence="15" id="KW-1185">Reference proteome</keyword>
<accession>A0A507E214</accession>
<comment type="caution">
    <text evidence="14">The sequence shown here is derived from an EMBL/GenBank/DDBJ whole genome shotgun (WGS) entry which is preliminary data.</text>
</comment>
<dbReference type="GO" id="GO:0000139">
    <property type="term" value="C:Golgi membrane"/>
    <property type="evidence" value="ECO:0007669"/>
    <property type="project" value="UniProtKB-SubCell"/>
</dbReference>
<dbReference type="GO" id="GO:0006888">
    <property type="term" value="P:endoplasmic reticulum to Golgi vesicle-mediated transport"/>
    <property type="evidence" value="ECO:0007669"/>
    <property type="project" value="TreeGrafter"/>
</dbReference>
<evidence type="ECO:0000313" key="15">
    <source>
        <dbReference type="Proteomes" id="UP000318582"/>
    </source>
</evidence>
<evidence type="ECO:0000256" key="9">
    <source>
        <dbReference type="ARBA" id="ARBA00037983"/>
    </source>
</evidence>
<comment type="subcellular location">
    <subcellularLocation>
        <location evidence="1">Endoplasmic reticulum membrane</location>
        <topology evidence="1">Single-pass type IV membrane protein</topology>
    </subcellularLocation>
    <subcellularLocation>
        <location evidence="2">Golgi apparatus membrane</location>
        <topology evidence="2">Single-pass type IV membrane protein</topology>
    </subcellularLocation>
</comment>
<dbReference type="GO" id="GO:0031201">
    <property type="term" value="C:SNARE complex"/>
    <property type="evidence" value="ECO:0007669"/>
    <property type="project" value="TreeGrafter"/>
</dbReference>